<dbReference type="HOGENOM" id="CLU_984532_0_0_1"/>
<dbReference type="Proteomes" id="UP000015103">
    <property type="component" value="Unassembled WGS sequence"/>
</dbReference>
<dbReference type="STRING" id="13249.T1HSV2"/>
<dbReference type="EnsemblMetazoa" id="RPRC007122-RA">
    <property type="protein sequence ID" value="RPRC007122-PA"/>
    <property type="gene ID" value="RPRC007122"/>
</dbReference>
<dbReference type="VEuPathDB" id="VectorBase:RPRC007122"/>
<dbReference type="OMA" id="MACTLAQ"/>
<dbReference type="InParanoid" id="T1HSV2"/>
<dbReference type="EMBL" id="ACPB03012621">
    <property type="status" value="NOT_ANNOTATED_CDS"/>
    <property type="molecule type" value="Genomic_DNA"/>
</dbReference>
<accession>T1HSV2</accession>
<dbReference type="eggNOG" id="ENOG502STME">
    <property type="taxonomic scope" value="Eukaryota"/>
</dbReference>
<organism evidence="1 2">
    <name type="scientific">Rhodnius prolixus</name>
    <name type="common">Triatomid bug</name>
    <dbReference type="NCBI Taxonomy" id="13249"/>
    <lineage>
        <taxon>Eukaryota</taxon>
        <taxon>Metazoa</taxon>
        <taxon>Ecdysozoa</taxon>
        <taxon>Arthropoda</taxon>
        <taxon>Hexapoda</taxon>
        <taxon>Insecta</taxon>
        <taxon>Pterygota</taxon>
        <taxon>Neoptera</taxon>
        <taxon>Paraneoptera</taxon>
        <taxon>Hemiptera</taxon>
        <taxon>Heteroptera</taxon>
        <taxon>Panheteroptera</taxon>
        <taxon>Cimicomorpha</taxon>
        <taxon>Reduviidae</taxon>
        <taxon>Triatominae</taxon>
        <taxon>Rhodnius</taxon>
    </lineage>
</organism>
<protein>
    <submittedName>
        <fullName evidence="1">Uncharacterized protein</fullName>
    </submittedName>
</protein>
<reference evidence="1" key="1">
    <citation type="submission" date="2015-05" db="UniProtKB">
        <authorList>
            <consortium name="EnsemblMetazoa"/>
        </authorList>
    </citation>
    <scope>IDENTIFICATION</scope>
</reference>
<dbReference type="AlphaFoldDB" id="T1HSV2"/>
<evidence type="ECO:0000313" key="2">
    <source>
        <dbReference type="Proteomes" id="UP000015103"/>
    </source>
</evidence>
<keyword evidence="2" id="KW-1185">Reference proteome</keyword>
<proteinExistence type="predicted"/>
<evidence type="ECO:0000313" key="1">
    <source>
        <dbReference type="EnsemblMetazoa" id="RPRC007122-PA"/>
    </source>
</evidence>
<sequence length="299" mass="31941">LFSSLAVLIQTSSGHLWNAPVQDTPEVAHAKAEHFAAVEKAKAQTYSAGKSLWTPTNNWQLPQYAPETKYHGPVALSPGYDKHGAPLPVLDTPEVAHAKAAHLAAVAKAGGHILSLTGSSLWTPTEDGWTNSGQYDPTLQSHGRHAYSPGYDKHGAPLPVLETPEVSHAKHQHFTAYAKAAAANAVHAHHGHHKWKRSLHEAHVAAAKHAHFAAVEKAKAEIASAVHHHHQAQHQNAWAFPHYAPAVKYHGPIALPPGYDKHGAPLPVLDTPEVAHAKAAHLAAVAKAGGHVYPAYYAP</sequence>
<name>T1HSV2_RHOPR</name>